<name>A0A5R8QDE5_9FIRM</name>
<evidence type="ECO:0000313" key="2">
    <source>
        <dbReference type="EMBL" id="TLG74286.1"/>
    </source>
</evidence>
<dbReference type="Pfam" id="PF12836">
    <property type="entry name" value="HHH_3"/>
    <property type="match status" value="1"/>
</dbReference>
<dbReference type="PANTHER" id="PTHR21180">
    <property type="entry name" value="ENDONUCLEASE/EXONUCLEASE/PHOSPHATASE FAMILY DOMAIN-CONTAINING PROTEIN 1"/>
    <property type="match status" value="1"/>
</dbReference>
<dbReference type="GO" id="GO:0015628">
    <property type="term" value="P:protein secretion by the type II secretion system"/>
    <property type="evidence" value="ECO:0007669"/>
    <property type="project" value="TreeGrafter"/>
</dbReference>
<dbReference type="AlphaFoldDB" id="A0A5R8QDE5"/>
<dbReference type="NCBIfam" id="TIGR00426">
    <property type="entry name" value="competence protein ComEA helix-hairpin-helix repeat region"/>
    <property type="match status" value="1"/>
</dbReference>
<proteinExistence type="predicted"/>
<dbReference type="Gene3D" id="1.10.150.320">
    <property type="entry name" value="Photosystem II 12 kDa extrinsic protein"/>
    <property type="match status" value="1"/>
</dbReference>
<feature type="domain" description="Helix-hairpin-helix DNA-binding motif class 1" evidence="1">
    <location>
        <begin position="85"/>
        <end position="104"/>
    </location>
</feature>
<dbReference type="GO" id="GO:0003677">
    <property type="term" value="F:DNA binding"/>
    <property type="evidence" value="ECO:0007669"/>
    <property type="project" value="InterPro"/>
</dbReference>
<feature type="domain" description="Helix-hairpin-helix DNA-binding motif class 1" evidence="1">
    <location>
        <begin position="114"/>
        <end position="133"/>
    </location>
</feature>
<dbReference type="EMBL" id="VBWP01000004">
    <property type="protein sequence ID" value="TLG74286.1"/>
    <property type="molecule type" value="Genomic_DNA"/>
</dbReference>
<dbReference type="InParanoid" id="A0A5R8QDE5"/>
<reference evidence="2 3" key="1">
    <citation type="submission" date="2019-05" db="EMBL/GenBank/DDBJ databases">
        <title>Culicoidintestinum kansasii gen. nov., sp. nov. from the gastrointestinal tract of the biting midge, Culicoides sonorensis.</title>
        <authorList>
            <person name="Neupane S."/>
            <person name="Ghosh A."/>
            <person name="Gunther S."/>
            <person name="Martin K."/>
            <person name="Zurek L."/>
        </authorList>
    </citation>
    <scope>NUCLEOTIDE SEQUENCE [LARGE SCALE GENOMIC DNA]</scope>
    <source>
        <strain evidence="2 3">CS-1</strain>
    </source>
</reference>
<keyword evidence="3" id="KW-1185">Reference proteome</keyword>
<protein>
    <submittedName>
        <fullName evidence="2">Helix-hairpin-helix domain-containing protein</fullName>
    </submittedName>
</protein>
<dbReference type="InterPro" id="IPR003583">
    <property type="entry name" value="Hlx-hairpin-Hlx_DNA-bd_motif"/>
</dbReference>
<dbReference type="InterPro" id="IPR010994">
    <property type="entry name" value="RuvA_2-like"/>
</dbReference>
<dbReference type="GO" id="GO:0006281">
    <property type="term" value="P:DNA repair"/>
    <property type="evidence" value="ECO:0007669"/>
    <property type="project" value="InterPro"/>
</dbReference>
<evidence type="ECO:0000259" key="1">
    <source>
        <dbReference type="SMART" id="SM00278"/>
    </source>
</evidence>
<dbReference type="PANTHER" id="PTHR21180:SF32">
    <property type="entry name" value="ENDONUCLEASE_EXONUCLEASE_PHOSPHATASE FAMILY DOMAIN-CONTAINING PROTEIN 1"/>
    <property type="match status" value="1"/>
</dbReference>
<dbReference type="GO" id="GO:0015627">
    <property type="term" value="C:type II protein secretion system complex"/>
    <property type="evidence" value="ECO:0007669"/>
    <property type="project" value="TreeGrafter"/>
</dbReference>
<accession>A0A5R8QDE5</accession>
<dbReference type="SMART" id="SM00278">
    <property type="entry name" value="HhH1"/>
    <property type="match status" value="2"/>
</dbReference>
<dbReference type="InterPro" id="IPR051675">
    <property type="entry name" value="Endo/Exo/Phosphatase_dom_1"/>
</dbReference>
<dbReference type="InterPro" id="IPR004509">
    <property type="entry name" value="Competence_ComEA_HhH"/>
</dbReference>
<gene>
    <name evidence="2" type="ORF">FEZ08_06155</name>
</gene>
<sequence length="137" mass="15244">MVFMFEKLVIITRERWQIIAVVALVIIGSCWQMFQNDSSSNLVQASTSIDSVSNTGDSKDTKATNSNNQVTVQSRKININTASSSELQKIPGVGPAKAQLIVEYRQNKRFESIDELLNISGIGPKTFEKLRDHVTVE</sequence>
<evidence type="ECO:0000313" key="3">
    <source>
        <dbReference type="Proteomes" id="UP000306912"/>
    </source>
</evidence>
<comment type="caution">
    <text evidence="2">The sequence shown here is derived from an EMBL/GenBank/DDBJ whole genome shotgun (WGS) entry which is preliminary data.</text>
</comment>
<dbReference type="OrthoDB" id="9790239at2"/>
<dbReference type="Proteomes" id="UP000306912">
    <property type="component" value="Unassembled WGS sequence"/>
</dbReference>
<dbReference type="PROSITE" id="PS51257">
    <property type="entry name" value="PROKAR_LIPOPROTEIN"/>
    <property type="match status" value="1"/>
</dbReference>
<dbReference type="SUPFAM" id="SSF47781">
    <property type="entry name" value="RuvA domain 2-like"/>
    <property type="match status" value="1"/>
</dbReference>
<organism evidence="2 3">
    <name type="scientific">Culicoidibacter larvae</name>
    <dbReference type="NCBI Taxonomy" id="2579976"/>
    <lineage>
        <taxon>Bacteria</taxon>
        <taxon>Bacillati</taxon>
        <taxon>Bacillota</taxon>
        <taxon>Culicoidibacteria</taxon>
        <taxon>Culicoidibacterales</taxon>
        <taxon>Culicoidibacteraceae</taxon>
        <taxon>Culicoidibacter</taxon>
    </lineage>
</organism>